<reference evidence="1" key="1">
    <citation type="submission" date="2021-01" db="EMBL/GenBank/DDBJ databases">
        <title>Complete genome sequence of Clostridiales bacterium R-7.</title>
        <authorList>
            <person name="Mahoney-Kurpe S.C."/>
            <person name="Palevich N."/>
            <person name="Koike S."/>
            <person name="Moon C.D."/>
            <person name="Attwood G.T."/>
        </authorList>
    </citation>
    <scope>NUCLEOTIDE SEQUENCE</scope>
    <source>
        <strain evidence="1">R-7</strain>
    </source>
</reference>
<protein>
    <submittedName>
        <fullName evidence="1">HD domain-containing protein</fullName>
    </submittedName>
</protein>
<proteinExistence type="predicted"/>
<dbReference type="Proteomes" id="UP000682782">
    <property type="component" value="Chromosome"/>
</dbReference>
<gene>
    <name evidence="1" type="ORF">JYE49_09780</name>
</gene>
<sequence>MQQMIEAAKEYIRELFAENADGHGLEHALRVYRNAMLIAETEPGADREIVALGALLHDADDHKLFHTENNANARRFLKAQGMEPETADRICEAINAVSFSQNKGKRPGTVEGQIIQDADRLDAIGAIGIARTFAYGGKHGRTPEGSISHFHEKLLLLKDLMNTGKAKELAEERHAFMEQFLQEWDRELGEK</sequence>
<accession>A0AC61NJV2</accession>
<keyword evidence="2" id="KW-1185">Reference proteome</keyword>
<organism evidence="1 2">
    <name type="scientific">Aristaeella hokkaidonensis</name>
    <dbReference type="NCBI Taxonomy" id="3046382"/>
    <lineage>
        <taxon>Bacteria</taxon>
        <taxon>Bacillati</taxon>
        <taxon>Bacillota</taxon>
        <taxon>Clostridia</taxon>
        <taxon>Eubacteriales</taxon>
        <taxon>Aristaeellaceae</taxon>
        <taxon>Aristaeella</taxon>
    </lineage>
</organism>
<evidence type="ECO:0000313" key="2">
    <source>
        <dbReference type="Proteomes" id="UP000682782"/>
    </source>
</evidence>
<name>A0AC61NJV2_9FIRM</name>
<evidence type="ECO:0000313" key="1">
    <source>
        <dbReference type="EMBL" id="QUC66158.1"/>
    </source>
</evidence>
<dbReference type="EMBL" id="CP068393">
    <property type="protein sequence ID" value="QUC66158.1"/>
    <property type="molecule type" value="Genomic_DNA"/>
</dbReference>